<organism evidence="7 8">
    <name type="scientific">Chaetoceros tenuissimus</name>
    <dbReference type="NCBI Taxonomy" id="426638"/>
    <lineage>
        <taxon>Eukaryota</taxon>
        <taxon>Sar</taxon>
        <taxon>Stramenopiles</taxon>
        <taxon>Ochrophyta</taxon>
        <taxon>Bacillariophyta</taxon>
        <taxon>Coscinodiscophyceae</taxon>
        <taxon>Chaetocerotophycidae</taxon>
        <taxon>Chaetocerotales</taxon>
        <taxon>Chaetocerotaceae</taxon>
        <taxon>Chaetoceros</taxon>
    </lineage>
</organism>
<evidence type="ECO:0000256" key="4">
    <source>
        <dbReference type="PROSITE-ProRule" id="PRU00134"/>
    </source>
</evidence>
<sequence length="771" mass="87258">MKVCVVCKEQCPPSRYSMMQWFQEDSRCDRCVKEEDEQGAEEGQEDDTSANSCIPGPDKKKISQVDTLTTGLSYMEMSNIKPPRTVDQILGELSEPTESVIYELLLALEYERTTSTTYLKAVKQLSNEYSTDVPRTFETKSMISTNNFFLMGHLPFSLRKHSFSNSDIGAGLLLDFKDRDDNDLHPIVYLGECHFSPLDLWHFAMITKKNANNEKKVGLPERLQNFDSLQPEKANHHSVLLCPFCATLLDPLNADQTYIMLARMLYEFVGDMNLGFDVAYQLCCKSCFVKNLLVKNDKDWSEFPGCERYGLLQNMLNSKSLVATTDMPKCPYAEDLCSWTMKSGLAKSGCMYLMENISANYSDESAKHKIKLSKSLTKASGREVMKISMTHFGKRRCFACGLHIVKTSACSKCKNAHYCSKPCQRLHWRVHKKICSPETKVEPLPGNIILLNTKDRYSTEERQNPENFCKSCKKFTGDSHGKETYCFGCAKFLYCGPCNGMPKNNDGKINCGNPAKAYKGCCPDCIKHLDTKANVLVTALENLIEKNPTGIHVKHMRLCIAQFLLDGDDLNESVVYAMKEIKWLANNLDYAPAQLLLASLHDPVCQNQDLGVYNGPMHMAKFSKRNFYEANIAIAKKYYERACEQKLSSALVVVGTYYKTGSNPYMFKKDEAKGMEMLEEAAAMGHTQAMYDVGSIYLFEKRDKKKGIEFLRGSASNGHYDAMFCIGMEGRMDKNLRSLGKWCVLKLLQEKITFGEKQHLLKDAAFVYGIL</sequence>
<evidence type="ECO:0000313" key="7">
    <source>
        <dbReference type="EMBL" id="GFH47725.1"/>
    </source>
</evidence>
<dbReference type="Gene3D" id="1.25.40.10">
    <property type="entry name" value="Tetratricopeptide repeat domain"/>
    <property type="match status" value="1"/>
</dbReference>
<dbReference type="AlphaFoldDB" id="A0AAD3CMF7"/>
<dbReference type="PROSITE" id="PS50865">
    <property type="entry name" value="ZF_MYND_2"/>
    <property type="match status" value="1"/>
</dbReference>
<keyword evidence="1" id="KW-0479">Metal-binding</keyword>
<dbReference type="InterPro" id="IPR006597">
    <property type="entry name" value="Sel1-like"/>
</dbReference>
<dbReference type="InterPro" id="IPR002893">
    <property type="entry name" value="Znf_MYND"/>
</dbReference>
<evidence type="ECO:0000256" key="1">
    <source>
        <dbReference type="ARBA" id="ARBA00022723"/>
    </source>
</evidence>
<protein>
    <recommendedName>
        <fullName evidence="6">MYND-type domain-containing protein</fullName>
    </recommendedName>
</protein>
<dbReference type="InterPro" id="IPR057136">
    <property type="entry name" value="At2g35280_TPR_dom"/>
</dbReference>
<dbReference type="SUPFAM" id="SSF81901">
    <property type="entry name" value="HCP-like"/>
    <property type="match status" value="1"/>
</dbReference>
<evidence type="ECO:0000259" key="6">
    <source>
        <dbReference type="PROSITE" id="PS50865"/>
    </source>
</evidence>
<keyword evidence="2 4" id="KW-0863">Zinc-finger</keyword>
<gene>
    <name evidence="7" type="ORF">CTEN210_04200</name>
</gene>
<feature type="region of interest" description="Disordered" evidence="5">
    <location>
        <begin position="38"/>
        <end position="59"/>
    </location>
</feature>
<dbReference type="SMART" id="SM00671">
    <property type="entry name" value="SEL1"/>
    <property type="match status" value="3"/>
</dbReference>
<evidence type="ECO:0000256" key="2">
    <source>
        <dbReference type="ARBA" id="ARBA00022771"/>
    </source>
</evidence>
<comment type="caution">
    <text evidence="7">The sequence shown here is derived from an EMBL/GenBank/DDBJ whole genome shotgun (WGS) entry which is preliminary data.</text>
</comment>
<dbReference type="Proteomes" id="UP001054902">
    <property type="component" value="Unassembled WGS sequence"/>
</dbReference>
<proteinExistence type="predicted"/>
<dbReference type="Pfam" id="PF01753">
    <property type="entry name" value="zf-MYND"/>
    <property type="match status" value="1"/>
</dbReference>
<dbReference type="PROSITE" id="PS01360">
    <property type="entry name" value="ZF_MYND_1"/>
    <property type="match status" value="1"/>
</dbReference>
<feature type="domain" description="MYND-type" evidence="6">
    <location>
        <begin position="397"/>
        <end position="435"/>
    </location>
</feature>
<dbReference type="Pfam" id="PF23310">
    <property type="entry name" value="TPR_27"/>
    <property type="match status" value="1"/>
</dbReference>
<keyword evidence="8" id="KW-1185">Reference proteome</keyword>
<name>A0AAD3CMF7_9STRA</name>
<dbReference type="Gene3D" id="6.10.140.2220">
    <property type="match status" value="1"/>
</dbReference>
<dbReference type="EMBL" id="BLLK01000023">
    <property type="protein sequence ID" value="GFH47725.1"/>
    <property type="molecule type" value="Genomic_DNA"/>
</dbReference>
<dbReference type="SUPFAM" id="SSF144232">
    <property type="entry name" value="HIT/MYND zinc finger-like"/>
    <property type="match status" value="1"/>
</dbReference>
<dbReference type="Pfam" id="PF08238">
    <property type="entry name" value="Sel1"/>
    <property type="match status" value="1"/>
</dbReference>
<evidence type="ECO:0000313" key="8">
    <source>
        <dbReference type="Proteomes" id="UP001054902"/>
    </source>
</evidence>
<evidence type="ECO:0000256" key="5">
    <source>
        <dbReference type="SAM" id="MobiDB-lite"/>
    </source>
</evidence>
<evidence type="ECO:0000256" key="3">
    <source>
        <dbReference type="ARBA" id="ARBA00022833"/>
    </source>
</evidence>
<keyword evidence="3" id="KW-0862">Zinc</keyword>
<reference evidence="7 8" key="1">
    <citation type="journal article" date="2021" name="Sci. Rep.">
        <title>The genome of the diatom Chaetoceros tenuissimus carries an ancient integrated fragment of an extant virus.</title>
        <authorList>
            <person name="Hongo Y."/>
            <person name="Kimura K."/>
            <person name="Takaki Y."/>
            <person name="Yoshida Y."/>
            <person name="Baba S."/>
            <person name="Kobayashi G."/>
            <person name="Nagasaki K."/>
            <person name="Hano T."/>
            <person name="Tomaru Y."/>
        </authorList>
    </citation>
    <scope>NUCLEOTIDE SEQUENCE [LARGE SCALE GENOMIC DNA]</scope>
    <source>
        <strain evidence="7 8">NIES-3715</strain>
    </source>
</reference>
<accession>A0AAD3CMF7</accession>
<dbReference type="InterPro" id="IPR011990">
    <property type="entry name" value="TPR-like_helical_dom_sf"/>
</dbReference>
<feature type="compositionally biased region" description="Acidic residues" evidence="5">
    <location>
        <begin position="38"/>
        <end position="48"/>
    </location>
</feature>
<dbReference type="GO" id="GO:0008270">
    <property type="term" value="F:zinc ion binding"/>
    <property type="evidence" value="ECO:0007669"/>
    <property type="project" value="UniProtKB-KW"/>
</dbReference>